<gene>
    <name evidence="2" type="ORF">MB14_12920</name>
</gene>
<dbReference type="GO" id="GO:0031419">
    <property type="term" value="F:cobalamin binding"/>
    <property type="evidence" value="ECO:0007669"/>
    <property type="project" value="InterPro"/>
</dbReference>
<evidence type="ECO:0000259" key="1">
    <source>
        <dbReference type="Pfam" id="PF01642"/>
    </source>
</evidence>
<name>A0A150XRW5_ROSEK</name>
<proteinExistence type="predicted"/>
<comment type="caution">
    <text evidence="2">The sequence shown here is derived from an EMBL/GenBank/DDBJ whole genome shotgun (WGS) entry which is preliminary data.</text>
</comment>
<accession>A0A150XRW5</accession>
<keyword evidence="3" id="KW-1185">Reference proteome</keyword>
<dbReference type="Proteomes" id="UP000075583">
    <property type="component" value="Unassembled WGS sequence"/>
</dbReference>
<dbReference type="PANTHER" id="PTHR48101:SF1">
    <property type="entry name" value="METHYLMALONYL-COA MUTASE, LARGE SUBUNIT"/>
    <property type="match status" value="1"/>
</dbReference>
<dbReference type="Gene3D" id="3.20.20.240">
    <property type="entry name" value="Methylmalonyl-CoA mutase"/>
    <property type="match status" value="2"/>
</dbReference>
<dbReference type="AlphaFoldDB" id="A0A150XRW5"/>
<dbReference type="PANTHER" id="PTHR48101">
    <property type="entry name" value="METHYLMALONYL-COA MUTASE, MITOCHONDRIAL-RELATED"/>
    <property type="match status" value="1"/>
</dbReference>
<protein>
    <recommendedName>
        <fullName evidence="1">Methylmalonyl-CoA mutase alpha/beta chain catalytic domain-containing protein</fullName>
    </recommendedName>
</protein>
<dbReference type="STRING" id="279360.MB14_12920"/>
<dbReference type="GO" id="GO:0016866">
    <property type="term" value="F:intramolecular transferase activity"/>
    <property type="evidence" value="ECO:0007669"/>
    <property type="project" value="InterPro"/>
</dbReference>
<organism evidence="2 3">
    <name type="scientific">Roseivirga ehrenbergii (strain DSM 102268 / JCM 13514 / KCTC 12282 / NCIMB 14502 / KMM 6017)</name>
    <dbReference type="NCBI Taxonomy" id="279360"/>
    <lineage>
        <taxon>Bacteria</taxon>
        <taxon>Pseudomonadati</taxon>
        <taxon>Bacteroidota</taxon>
        <taxon>Cytophagia</taxon>
        <taxon>Cytophagales</taxon>
        <taxon>Roseivirgaceae</taxon>
        <taxon>Roseivirga</taxon>
    </lineage>
</organism>
<evidence type="ECO:0000313" key="2">
    <source>
        <dbReference type="EMBL" id="KYG81489.1"/>
    </source>
</evidence>
<dbReference type="SUPFAM" id="SSF51703">
    <property type="entry name" value="Cobalamin (vitamin B12)-dependent enzymes"/>
    <property type="match status" value="1"/>
</dbReference>
<dbReference type="Pfam" id="PF01642">
    <property type="entry name" value="MM_CoA_mutase"/>
    <property type="match status" value="1"/>
</dbReference>
<evidence type="ECO:0000313" key="3">
    <source>
        <dbReference type="Proteomes" id="UP000075583"/>
    </source>
</evidence>
<sequence length="378" mass="42543">MEQGLFDDFKKPEPKAWRNQIIKELKGKPIEELNWKIAGVEGKPFYTEEDLPSSLPQLQIPNHQAEALGIRNWVNYQVIQVYSEKEANEKALLALNSGATGIFFHLKSVPNFDLLLKDVLLNFCHIGLEIGNGAESLMNSFEAYVKANEVDKNEVRGFIRSNESPFLSKLPNFRFFISEEKNENANLGLALLLAKTIDVIDTNTTTTEEVQAWFKQLQFNLNVGESYFLEIARHRAFRILVAQLANSYGFQLALNVIQISSSSGQWNEPTKDEYNYLLRATTEAMTAIIGGTDAVIVQPFHHLFPKNPAQGERIARNISTILKDESYLDKTLDPSAGSYYIESLTAQLVEKSWAILQQIEAKGGLNNLSENDINALAL</sequence>
<dbReference type="RefSeq" id="WP_062588465.1">
    <property type="nucleotide sequence ID" value="NZ_LQZQ01000002.1"/>
</dbReference>
<dbReference type="InterPro" id="IPR006099">
    <property type="entry name" value="MeMalonylCoA_mutase_a/b_cat"/>
</dbReference>
<dbReference type="EMBL" id="LQZQ01000002">
    <property type="protein sequence ID" value="KYG81489.1"/>
    <property type="molecule type" value="Genomic_DNA"/>
</dbReference>
<feature type="domain" description="Methylmalonyl-CoA mutase alpha/beta chain catalytic" evidence="1">
    <location>
        <begin position="184"/>
        <end position="368"/>
    </location>
</feature>
<reference evidence="2" key="1">
    <citation type="submission" date="2016-01" db="EMBL/GenBank/DDBJ databases">
        <title>Genome sequencing of Roseivirga ehrenbergii KMM 6017.</title>
        <authorList>
            <person name="Selvaratnam C."/>
            <person name="Thevarajoo S."/>
            <person name="Goh K.M."/>
            <person name="Ee R."/>
            <person name="Chan K.-G."/>
            <person name="Chong C.S."/>
        </authorList>
    </citation>
    <scope>NUCLEOTIDE SEQUENCE [LARGE SCALE GENOMIC DNA]</scope>
    <source>
        <strain evidence="2">KMM 6017</strain>
    </source>
</reference>
<dbReference type="OrthoDB" id="9762378at2"/>
<dbReference type="InterPro" id="IPR016176">
    <property type="entry name" value="Cbl-dep_enz_cat"/>
</dbReference>